<keyword evidence="3 6" id="KW-0653">Protein transport</keyword>
<evidence type="ECO:0000256" key="4">
    <source>
        <dbReference type="ARBA" id="ARBA00023136"/>
    </source>
</evidence>
<dbReference type="AlphaFoldDB" id="A0A1E5RQY3"/>
<dbReference type="STRING" id="29833.A0A1E5RQY3"/>
<dbReference type="PRINTS" id="PR00314">
    <property type="entry name" value="CLATHRINADPT"/>
</dbReference>
<comment type="subcellular location">
    <subcellularLocation>
        <location evidence="1">Cytoplasmic vesicle membrane</location>
    </subcellularLocation>
</comment>
<dbReference type="PIRSF" id="PIRSF005992">
    <property type="entry name" value="Clathrin_mu"/>
    <property type="match status" value="1"/>
</dbReference>
<reference evidence="9" key="1">
    <citation type="journal article" date="2016" name="Genome Announc.">
        <title>Genome sequences of three species of Hanseniaspora isolated from spontaneous wine fermentations.</title>
        <authorList>
            <person name="Sternes P.R."/>
            <person name="Lee D."/>
            <person name="Kutyna D.R."/>
            <person name="Borneman A.R."/>
        </authorList>
    </citation>
    <scope>NUCLEOTIDE SEQUENCE [LARGE SCALE GENOMIC DNA]</scope>
    <source>
        <strain evidence="9">AWRI3580</strain>
    </source>
</reference>
<dbReference type="EMBL" id="LPNN01000004">
    <property type="protein sequence ID" value="OEJ89302.1"/>
    <property type="molecule type" value="Genomic_DNA"/>
</dbReference>
<evidence type="ECO:0000313" key="9">
    <source>
        <dbReference type="Proteomes" id="UP000095358"/>
    </source>
</evidence>
<evidence type="ECO:0000256" key="6">
    <source>
        <dbReference type="PIRNR" id="PIRNR005992"/>
    </source>
</evidence>
<name>A0A1E5RQY3_HANUV</name>
<evidence type="ECO:0000259" key="7">
    <source>
        <dbReference type="PROSITE" id="PS51072"/>
    </source>
</evidence>
<dbReference type="Pfam" id="PF00928">
    <property type="entry name" value="Adap_comp_sub"/>
    <property type="match status" value="1"/>
</dbReference>
<evidence type="ECO:0000256" key="1">
    <source>
        <dbReference type="ARBA" id="ARBA00004156"/>
    </source>
</evidence>
<comment type="similarity">
    <text evidence="6">Belongs to the adaptor complexes medium subunit family.</text>
</comment>
<dbReference type="SUPFAM" id="SSF49447">
    <property type="entry name" value="Second domain of Mu2 adaptin subunit (ap50) of ap2 adaptor"/>
    <property type="match status" value="1"/>
</dbReference>
<dbReference type="InterPro" id="IPR028565">
    <property type="entry name" value="MHD"/>
</dbReference>
<dbReference type="InterPro" id="IPR001392">
    <property type="entry name" value="Clathrin_mu"/>
</dbReference>
<dbReference type="OrthoDB" id="10259133at2759"/>
<comment type="caution">
    <text evidence="8">The sequence shown here is derived from an EMBL/GenBank/DDBJ whole genome shotgun (WGS) entry which is preliminary data.</text>
</comment>
<dbReference type="Gene3D" id="2.60.40.1170">
    <property type="entry name" value="Mu homology domain, subdomain B"/>
    <property type="match status" value="2"/>
</dbReference>
<dbReference type="GO" id="GO:0006886">
    <property type="term" value="P:intracellular protein transport"/>
    <property type="evidence" value="ECO:0007669"/>
    <property type="project" value="UniProtKB-UniRule"/>
</dbReference>
<sequence>MSSNITFCDLKGKCILSRKYRTDPLITKESIDIIPFILFGNKITKSFDNSFVSDEDIVPGTITNPIITHEGIHYLVLQYNDVLAISLLSSLNDEKVDIFEQFQFLREVCDVFDTYLHVLNAKHLRENFIIAYELLDEMCDFGLAQLSDIKMLKNYITQTNRKFLKSVEKRKDNLRPPEQLTGTVNWRNTGIKYRKNEAFLDVLEKVNMSIDSKGQVQTSEILGQINIRSRLSGMPDVKVGLDDKGLITGNKIFIKRQIENNEESHDSIDSMDYNDTSNSSENESGMILEDLKFHQCVKLSNYENNKTITFIPPDGDFTLLQYRLNCSSKSLKPLILCETQYHLHDGSRLQIIVRLKSNYKKQSIANNVIIHVPITNEYDTPSFKHNHGKVKILADEADSSKNYLVWKLKNLSGGKDYGLVAELQLPSTNALQKKKNEYYSKLPTRVEFQIPYYTTSGIQVKYLKVNEPQLGYKTYPWVRYITESGDNYVIKK</sequence>
<dbReference type="Gene3D" id="3.30.450.60">
    <property type="match status" value="1"/>
</dbReference>
<evidence type="ECO:0000313" key="8">
    <source>
        <dbReference type="EMBL" id="OEJ89302.1"/>
    </source>
</evidence>
<keyword evidence="9" id="KW-1185">Reference proteome</keyword>
<evidence type="ECO:0000256" key="5">
    <source>
        <dbReference type="ARBA" id="ARBA00023329"/>
    </source>
</evidence>
<dbReference type="PROSITE" id="PS00991">
    <property type="entry name" value="CLAT_ADAPTOR_M_2"/>
    <property type="match status" value="1"/>
</dbReference>
<dbReference type="Proteomes" id="UP000095358">
    <property type="component" value="Unassembled WGS sequence"/>
</dbReference>
<dbReference type="InterPro" id="IPR011012">
    <property type="entry name" value="Longin-like_dom_sf"/>
</dbReference>
<dbReference type="VEuPathDB" id="FungiDB:AWRI3580_g2403"/>
<gene>
    <name evidence="8" type="ORF">AWRI3580_g2403</name>
</gene>
<dbReference type="InterPro" id="IPR050431">
    <property type="entry name" value="Adaptor_comp_med_subunit"/>
</dbReference>
<dbReference type="PANTHER" id="PTHR10529">
    <property type="entry name" value="AP COMPLEX SUBUNIT MU"/>
    <property type="match status" value="1"/>
</dbReference>
<dbReference type="InterPro" id="IPR036168">
    <property type="entry name" value="AP2_Mu_C_sf"/>
</dbReference>
<proteinExistence type="inferred from homology"/>
<dbReference type="InterPro" id="IPR018240">
    <property type="entry name" value="Clathrin_mu_CS"/>
</dbReference>
<accession>A0A1E5RQY3</accession>
<keyword evidence="5" id="KW-0968">Cytoplasmic vesicle</keyword>
<protein>
    <submittedName>
        <fullName evidence="8">AP-1 complex subunit mu-1-I</fullName>
    </submittedName>
</protein>
<dbReference type="PROSITE" id="PS51072">
    <property type="entry name" value="MHD"/>
    <property type="match status" value="1"/>
</dbReference>
<evidence type="ECO:0000256" key="3">
    <source>
        <dbReference type="ARBA" id="ARBA00022927"/>
    </source>
</evidence>
<evidence type="ECO:0000256" key="2">
    <source>
        <dbReference type="ARBA" id="ARBA00022448"/>
    </source>
</evidence>
<dbReference type="GO" id="GO:0016192">
    <property type="term" value="P:vesicle-mediated transport"/>
    <property type="evidence" value="ECO:0007669"/>
    <property type="project" value="InterPro"/>
</dbReference>
<keyword evidence="2 6" id="KW-0813">Transport</keyword>
<dbReference type="CDD" id="cd09250">
    <property type="entry name" value="AP-1_Mu1_Cterm"/>
    <property type="match status" value="1"/>
</dbReference>
<dbReference type="SUPFAM" id="SSF64356">
    <property type="entry name" value="SNARE-like"/>
    <property type="match status" value="1"/>
</dbReference>
<organism evidence="8 9">
    <name type="scientific">Hanseniaspora uvarum</name>
    <name type="common">Yeast</name>
    <name type="synonym">Kloeckera apiculata</name>
    <dbReference type="NCBI Taxonomy" id="29833"/>
    <lineage>
        <taxon>Eukaryota</taxon>
        <taxon>Fungi</taxon>
        <taxon>Dikarya</taxon>
        <taxon>Ascomycota</taxon>
        <taxon>Saccharomycotina</taxon>
        <taxon>Saccharomycetes</taxon>
        <taxon>Saccharomycodales</taxon>
        <taxon>Saccharomycodaceae</taxon>
        <taxon>Hanseniaspora</taxon>
    </lineage>
</organism>
<dbReference type="GO" id="GO:0030131">
    <property type="term" value="C:clathrin adaptor complex"/>
    <property type="evidence" value="ECO:0007669"/>
    <property type="project" value="UniProtKB-UniRule"/>
</dbReference>
<dbReference type="GO" id="GO:0030659">
    <property type="term" value="C:cytoplasmic vesicle membrane"/>
    <property type="evidence" value="ECO:0007669"/>
    <property type="project" value="UniProtKB-SubCell"/>
</dbReference>
<feature type="domain" description="MHD" evidence="7">
    <location>
        <begin position="195"/>
        <end position="491"/>
    </location>
</feature>
<keyword evidence="4" id="KW-0472">Membrane</keyword>